<dbReference type="Pfam" id="PF00892">
    <property type="entry name" value="EamA"/>
    <property type="match status" value="2"/>
</dbReference>
<feature type="transmembrane region" description="Helical" evidence="6">
    <location>
        <begin position="254"/>
        <end position="273"/>
    </location>
</feature>
<evidence type="ECO:0000256" key="4">
    <source>
        <dbReference type="ARBA" id="ARBA00022989"/>
    </source>
</evidence>
<feature type="transmembrane region" description="Helical" evidence="6">
    <location>
        <begin position="73"/>
        <end position="94"/>
    </location>
</feature>
<keyword evidence="5 6" id="KW-0472">Membrane</keyword>
<feature type="transmembrane region" description="Helical" evidence="6">
    <location>
        <begin position="126"/>
        <end position="144"/>
    </location>
</feature>
<dbReference type="InterPro" id="IPR037185">
    <property type="entry name" value="EmrE-like"/>
</dbReference>
<name>A0A383RY97_9PSED</name>
<dbReference type="PANTHER" id="PTHR32322">
    <property type="entry name" value="INNER MEMBRANE TRANSPORTER"/>
    <property type="match status" value="1"/>
</dbReference>
<dbReference type="PANTHER" id="PTHR32322:SF2">
    <property type="entry name" value="EAMA DOMAIN-CONTAINING PROTEIN"/>
    <property type="match status" value="1"/>
</dbReference>
<feature type="transmembrane region" description="Helical" evidence="6">
    <location>
        <begin position="43"/>
        <end position="61"/>
    </location>
</feature>
<dbReference type="RefSeq" id="WP_208644558.1">
    <property type="nucleotide sequence ID" value="NZ_CBCSFL010000034.1"/>
</dbReference>
<dbReference type="SUPFAM" id="SSF103481">
    <property type="entry name" value="Multidrug resistance efflux transporter EmrE"/>
    <property type="match status" value="2"/>
</dbReference>
<evidence type="ECO:0000256" key="6">
    <source>
        <dbReference type="SAM" id="Phobius"/>
    </source>
</evidence>
<evidence type="ECO:0000256" key="3">
    <source>
        <dbReference type="ARBA" id="ARBA00022692"/>
    </source>
</evidence>
<feature type="transmembrane region" description="Helical" evidence="6">
    <location>
        <begin position="194"/>
        <end position="213"/>
    </location>
</feature>
<dbReference type="InterPro" id="IPR000620">
    <property type="entry name" value="EamA_dom"/>
</dbReference>
<evidence type="ECO:0000256" key="1">
    <source>
        <dbReference type="ARBA" id="ARBA00004141"/>
    </source>
</evidence>
<feature type="transmembrane region" description="Helical" evidence="6">
    <location>
        <begin position="100"/>
        <end position="119"/>
    </location>
</feature>
<proteinExistence type="inferred from homology"/>
<evidence type="ECO:0000313" key="8">
    <source>
        <dbReference type="EMBL" id="SYX92080.1"/>
    </source>
</evidence>
<keyword evidence="9" id="KW-1185">Reference proteome</keyword>
<feature type="domain" description="EamA" evidence="7">
    <location>
        <begin position="14"/>
        <end position="143"/>
    </location>
</feature>
<dbReference type="Proteomes" id="UP000263595">
    <property type="component" value="Unassembled WGS sequence"/>
</dbReference>
<dbReference type="AlphaFoldDB" id="A0A383RY97"/>
<sequence>MRVRKSVDGLATAVMVLLCLIWGGQQVAMKAVAGEIAPIMQVALRSGIAAALVWMVGRWVLREAWLPRVWCRSGLLVALLFAAEFLFIAEGLRWTSASHMAVFLYTAPLFAAIGLHLRLPEERLSSVQWLGMGLAFAGIAVTFLAPRPGAEADPALASSLLGDFLGLCAGAAWGFTTVAVRASRLSEAPPTQTLYYQLAGAFLILMPLALLSGQSALSLTPLALASLAFQTLAVSFASYLIWFWMLRRYLAARLGVMAFMTPLFGVVMGYLWLDERTSLGFLLGAALTVVGLVIVNLSKGTAAARGQPSAALTAAKRHG</sequence>
<reference evidence="9" key="1">
    <citation type="submission" date="2018-08" db="EMBL/GenBank/DDBJ databases">
        <authorList>
            <person name="Blom J."/>
        </authorList>
    </citation>
    <scope>NUCLEOTIDE SEQUENCE [LARGE SCALE GENOMIC DNA]</scope>
    <source>
        <strain evidence="9">CCOS 865</strain>
    </source>
</reference>
<accession>A0A383RY97</accession>
<evidence type="ECO:0000256" key="2">
    <source>
        <dbReference type="ARBA" id="ARBA00007362"/>
    </source>
</evidence>
<gene>
    <name evidence="8" type="ORF">CCOS865_04365</name>
</gene>
<keyword evidence="4 6" id="KW-1133">Transmembrane helix</keyword>
<feature type="transmembrane region" description="Helical" evidence="6">
    <location>
        <begin position="219"/>
        <end position="242"/>
    </location>
</feature>
<feature type="transmembrane region" description="Helical" evidence="6">
    <location>
        <begin position="164"/>
        <end position="182"/>
    </location>
</feature>
<dbReference type="InterPro" id="IPR050638">
    <property type="entry name" value="AA-Vitamin_Transporters"/>
</dbReference>
<evidence type="ECO:0000256" key="5">
    <source>
        <dbReference type="ARBA" id="ARBA00023136"/>
    </source>
</evidence>
<dbReference type="EMBL" id="UNOZ01000030">
    <property type="protein sequence ID" value="SYX92080.1"/>
    <property type="molecule type" value="Genomic_DNA"/>
</dbReference>
<evidence type="ECO:0000313" key="9">
    <source>
        <dbReference type="Proteomes" id="UP000263595"/>
    </source>
</evidence>
<comment type="similarity">
    <text evidence="2">Belongs to the EamA transporter family.</text>
</comment>
<dbReference type="GO" id="GO:0016020">
    <property type="term" value="C:membrane"/>
    <property type="evidence" value="ECO:0007669"/>
    <property type="project" value="UniProtKB-SubCell"/>
</dbReference>
<feature type="domain" description="EamA" evidence="7">
    <location>
        <begin position="161"/>
        <end position="296"/>
    </location>
</feature>
<feature type="transmembrane region" description="Helical" evidence="6">
    <location>
        <begin position="279"/>
        <end position="297"/>
    </location>
</feature>
<evidence type="ECO:0000259" key="7">
    <source>
        <dbReference type="Pfam" id="PF00892"/>
    </source>
</evidence>
<protein>
    <recommendedName>
        <fullName evidence="7">EamA domain-containing protein</fullName>
    </recommendedName>
</protein>
<keyword evidence="3 6" id="KW-0812">Transmembrane</keyword>
<organism evidence="8 9">
    <name type="scientific">Pseudomonas reidholzensis</name>
    <dbReference type="NCBI Taxonomy" id="1785162"/>
    <lineage>
        <taxon>Bacteria</taxon>
        <taxon>Pseudomonadati</taxon>
        <taxon>Pseudomonadota</taxon>
        <taxon>Gammaproteobacteria</taxon>
        <taxon>Pseudomonadales</taxon>
        <taxon>Pseudomonadaceae</taxon>
        <taxon>Pseudomonas</taxon>
    </lineage>
</organism>
<comment type="subcellular location">
    <subcellularLocation>
        <location evidence="1">Membrane</location>
        <topology evidence="1">Multi-pass membrane protein</topology>
    </subcellularLocation>
</comment>